<accession>A0A517PWF0</accession>
<proteinExistence type="predicted"/>
<organism evidence="1 2">
    <name type="scientific">Gimesia chilikensis</name>
    <dbReference type="NCBI Taxonomy" id="2605989"/>
    <lineage>
        <taxon>Bacteria</taxon>
        <taxon>Pseudomonadati</taxon>
        <taxon>Planctomycetota</taxon>
        <taxon>Planctomycetia</taxon>
        <taxon>Planctomycetales</taxon>
        <taxon>Planctomycetaceae</taxon>
        <taxon>Gimesia</taxon>
    </lineage>
</organism>
<reference evidence="1 2" key="1">
    <citation type="submission" date="2019-02" db="EMBL/GenBank/DDBJ databases">
        <title>Deep-cultivation of Planctomycetes and their phenomic and genomic characterization uncovers novel biology.</title>
        <authorList>
            <person name="Wiegand S."/>
            <person name="Jogler M."/>
            <person name="Boedeker C."/>
            <person name="Pinto D."/>
            <person name="Vollmers J."/>
            <person name="Rivas-Marin E."/>
            <person name="Kohn T."/>
            <person name="Peeters S.H."/>
            <person name="Heuer A."/>
            <person name="Rast P."/>
            <person name="Oberbeckmann S."/>
            <person name="Bunk B."/>
            <person name="Jeske O."/>
            <person name="Meyerdierks A."/>
            <person name="Storesund J.E."/>
            <person name="Kallscheuer N."/>
            <person name="Luecker S."/>
            <person name="Lage O.M."/>
            <person name="Pohl T."/>
            <person name="Merkel B.J."/>
            <person name="Hornburger P."/>
            <person name="Mueller R.-W."/>
            <person name="Bruemmer F."/>
            <person name="Labrenz M."/>
            <person name="Spormann A.M."/>
            <person name="Op den Camp H."/>
            <person name="Overmann J."/>
            <person name="Amann R."/>
            <person name="Jetten M.S.M."/>
            <person name="Mascher T."/>
            <person name="Medema M.H."/>
            <person name="Devos D.P."/>
            <person name="Kaster A.-K."/>
            <person name="Ovreas L."/>
            <person name="Rohde M."/>
            <person name="Galperin M.Y."/>
            <person name="Jogler C."/>
        </authorList>
    </citation>
    <scope>NUCLEOTIDE SEQUENCE [LARGE SCALE GENOMIC DNA]</scope>
    <source>
        <strain evidence="1 2">HG66A1</strain>
    </source>
</reference>
<evidence type="ECO:0000313" key="2">
    <source>
        <dbReference type="Proteomes" id="UP000320421"/>
    </source>
</evidence>
<dbReference type="AlphaFoldDB" id="A0A517PWF0"/>
<sequence length="395" mass="45228">MQPSDKVTNQKDLQDFIQFIRPLIQVIDSIKREPFQLRSLSIPMRWEVTRRHPFYQKLWKDSANFHRQEITSTNPFEKIKRESAAKLLALIGVSGEPPDPRTPFSELGESELNNAWLSGAVHPVTLRGMAGILLATLPESTLGDLGLYLIEASCEKNDKEKYSRENSLSKLASYKCEVLDSYTAEPLVSVNPAASQRQISEAIKSLHGQWKNERELKEQRDRSDKNKTYLEVWDLREGFSEEGAYNISEEQKLSEIAEVVGSSISTVSNHYRSAFEMIIGKPYSPELWWNTIGVFKLSKFDLKHNILSQIRPRKSRTPRPVSESRLGLGIDSLKQTHLQKKHEYTLHDLIMDISSLIDQGLSDDEIQSNLEIKAKTSELAQLLTWMRSRTSEIEK</sequence>
<dbReference type="Proteomes" id="UP000320421">
    <property type="component" value="Chromosome"/>
</dbReference>
<protein>
    <submittedName>
        <fullName evidence="1">Uncharacterized protein</fullName>
    </submittedName>
</protein>
<dbReference type="EMBL" id="CP036266">
    <property type="protein sequence ID" value="QDT23700.1"/>
    <property type="molecule type" value="Genomic_DNA"/>
</dbReference>
<name>A0A517PWF0_9PLAN</name>
<dbReference type="RefSeq" id="WP_145191497.1">
    <property type="nucleotide sequence ID" value="NZ_CP036266.1"/>
</dbReference>
<keyword evidence="2" id="KW-1185">Reference proteome</keyword>
<evidence type="ECO:0000313" key="1">
    <source>
        <dbReference type="EMBL" id="QDT23700.1"/>
    </source>
</evidence>
<dbReference type="OrthoDB" id="283153at2"/>
<gene>
    <name evidence="1" type="ORF">HG66A1_55230</name>
</gene>